<sequence>MRLRRIPATIVAATVLVTGLTACSESGTSSSGTSAAASSENSDAITITHAFGETVIEGTPERVATVGWSNQETPLALGVVPVGMDKATFGDDDGDGILPWVKYKIDELGGETPVLFDTTDAIPYEEIAATEPDVILAANSGLTQEQYDELSKIAPTVAYPNAAWGTSLDEMVEMNSTALGQADEGEKLSSDLDKEVADAMAAHPDLEGKKVAFAFIEPTDMSKITIYTDHDTRQDFLLEAGFENPTVVTEESAKTDQFFVELSSENPGRFDDVDLFIAYGSDDDAENQKALEAMQADPLLSRIPAIKEGHVAFLGTGPLSAAASPAPLGIPWGIEKYLDRLNDAL</sequence>
<protein>
    <submittedName>
        <fullName evidence="7">ABC transporter substrate-binding protein</fullName>
    </submittedName>
</protein>
<evidence type="ECO:0000256" key="5">
    <source>
        <dbReference type="SAM" id="SignalP"/>
    </source>
</evidence>
<dbReference type="InterPro" id="IPR002491">
    <property type="entry name" value="ABC_transptr_periplasmic_BD"/>
</dbReference>
<dbReference type="HOGENOM" id="CLU_038034_1_1_11"/>
<evidence type="ECO:0000256" key="4">
    <source>
        <dbReference type="ARBA" id="ARBA00022729"/>
    </source>
</evidence>
<feature type="signal peptide" evidence="5">
    <location>
        <begin position="1"/>
        <end position="24"/>
    </location>
</feature>
<proteinExistence type="inferred from homology"/>
<feature type="domain" description="Fe/B12 periplasmic-binding" evidence="6">
    <location>
        <begin position="62"/>
        <end position="345"/>
    </location>
</feature>
<evidence type="ECO:0000256" key="2">
    <source>
        <dbReference type="ARBA" id="ARBA00008814"/>
    </source>
</evidence>
<dbReference type="PANTHER" id="PTHR30532">
    <property type="entry name" value="IRON III DICITRATE-BINDING PERIPLASMIC PROTEIN"/>
    <property type="match status" value="1"/>
</dbReference>
<dbReference type="OrthoDB" id="1846031at2"/>
<dbReference type="STRING" id="558173.CDOO_00145"/>
<dbReference type="KEGG" id="cdo:CDOO_00145"/>
<dbReference type="AlphaFoldDB" id="A0A097ICR2"/>
<evidence type="ECO:0000313" key="7">
    <source>
        <dbReference type="EMBL" id="AIT59909.1"/>
    </source>
</evidence>
<keyword evidence="4 5" id="KW-0732">Signal</keyword>
<evidence type="ECO:0000256" key="1">
    <source>
        <dbReference type="ARBA" id="ARBA00004196"/>
    </source>
</evidence>
<dbReference type="EMBL" id="CP006764">
    <property type="protein sequence ID" value="AIT59909.1"/>
    <property type="molecule type" value="Genomic_DNA"/>
</dbReference>
<dbReference type="Pfam" id="PF01497">
    <property type="entry name" value="Peripla_BP_2"/>
    <property type="match status" value="1"/>
</dbReference>
<organism evidence="7 8">
    <name type="scientific">Corynebacterium doosanense CAU 212 = DSM 45436</name>
    <dbReference type="NCBI Taxonomy" id="558173"/>
    <lineage>
        <taxon>Bacteria</taxon>
        <taxon>Bacillati</taxon>
        <taxon>Actinomycetota</taxon>
        <taxon>Actinomycetes</taxon>
        <taxon>Mycobacteriales</taxon>
        <taxon>Corynebacteriaceae</taxon>
        <taxon>Corynebacterium</taxon>
    </lineage>
</organism>
<dbReference type="RefSeq" id="WP_018022349.1">
    <property type="nucleotide sequence ID" value="NZ_AQUX01000007.1"/>
</dbReference>
<dbReference type="GO" id="GO:0030288">
    <property type="term" value="C:outer membrane-bounded periplasmic space"/>
    <property type="evidence" value="ECO:0007669"/>
    <property type="project" value="TreeGrafter"/>
</dbReference>
<comment type="subcellular location">
    <subcellularLocation>
        <location evidence="1">Cell envelope</location>
    </subcellularLocation>
</comment>
<dbReference type="InterPro" id="IPR051313">
    <property type="entry name" value="Bact_iron-sidero_bind"/>
</dbReference>
<gene>
    <name evidence="7" type="ORF">CDOO_00145</name>
</gene>
<name>A0A097ICR2_9CORY</name>
<dbReference type="PANTHER" id="PTHR30532:SF24">
    <property type="entry name" value="FERRIC ENTEROBACTIN-BINDING PERIPLASMIC PROTEIN FEPB"/>
    <property type="match status" value="1"/>
</dbReference>
<evidence type="ECO:0000256" key="3">
    <source>
        <dbReference type="ARBA" id="ARBA00022448"/>
    </source>
</evidence>
<evidence type="ECO:0000259" key="6">
    <source>
        <dbReference type="PROSITE" id="PS50983"/>
    </source>
</evidence>
<dbReference type="CDD" id="cd01146">
    <property type="entry name" value="FhuD"/>
    <property type="match status" value="1"/>
</dbReference>
<dbReference type="SUPFAM" id="SSF53807">
    <property type="entry name" value="Helical backbone' metal receptor"/>
    <property type="match status" value="1"/>
</dbReference>
<keyword evidence="3" id="KW-0813">Transport</keyword>
<dbReference type="eggNOG" id="COG0614">
    <property type="taxonomic scope" value="Bacteria"/>
</dbReference>
<comment type="similarity">
    <text evidence="2">Belongs to the bacterial solute-binding protein 8 family.</text>
</comment>
<feature type="chain" id="PRO_5001930898" evidence="5">
    <location>
        <begin position="25"/>
        <end position="345"/>
    </location>
</feature>
<evidence type="ECO:0000313" key="8">
    <source>
        <dbReference type="Proteomes" id="UP000029914"/>
    </source>
</evidence>
<reference evidence="7 8" key="1">
    <citation type="submission" date="2013-09" db="EMBL/GenBank/DDBJ databases">
        <title>Complete genome sequence of Corynebacterium doosanense CAU 212(T) (=DSM 45436(T)), isolated from activated sludge.</title>
        <authorList>
            <person name="Schaffert L."/>
            <person name="Albersmeier A."/>
            <person name="Kalinowski J."/>
            <person name="Ruckert C."/>
        </authorList>
    </citation>
    <scope>NUCLEOTIDE SEQUENCE [LARGE SCALE GENOMIC DNA]</scope>
    <source>
        <strain evidence="7 8">CAU 212</strain>
    </source>
</reference>
<dbReference type="Gene3D" id="3.40.50.1980">
    <property type="entry name" value="Nitrogenase molybdenum iron protein domain"/>
    <property type="match status" value="2"/>
</dbReference>
<dbReference type="PROSITE" id="PS50983">
    <property type="entry name" value="FE_B12_PBP"/>
    <property type="match status" value="1"/>
</dbReference>
<keyword evidence="8" id="KW-1185">Reference proteome</keyword>
<accession>A0A097ICR2</accession>
<dbReference type="GO" id="GO:1901678">
    <property type="term" value="P:iron coordination entity transport"/>
    <property type="evidence" value="ECO:0007669"/>
    <property type="project" value="UniProtKB-ARBA"/>
</dbReference>
<dbReference type="PROSITE" id="PS51257">
    <property type="entry name" value="PROKAR_LIPOPROTEIN"/>
    <property type="match status" value="1"/>
</dbReference>
<dbReference type="Proteomes" id="UP000029914">
    <property type="component" value="Chromosome"/>
</dbReference>